<dbReference type="VEuPathDB" id="FungiDB:JI435_308070"/>
<dbReference type="AlphaFoldDB" id="A0A7U2I053"/>
<evidence type="ECO:0000313" key="2">
    <source>
        <dbReference type="Proteomes" id="UP000663193"/>
    </source>
</evidence>
<keyword evidence="2" id="KW-1185">Reference proteome</keyword>
<gene>
    <name evidence="1" type="ORF">JI435_308070</name>
</gene>
<dbReference type="EMBL" id="CP069029">
    <property type="protein sequence ID" value="QRC97078.1"/>
    <property type="molecule type" value="Genomic_DNA"/>
</dbReference>
<dbReference type="Proteomes" id="UP000663193">
    <property type="component" value="Chromosome 7"/>
</dbReference>
<protein>
    <submittedName>
        <fullName evidence="1">Uncharacterized protein</fullName>
    </submittedName>
</protein>
<sequence>MAKGSRIAPVLITVNLVTNPWIHQASRTTNFTPCCSNGLTAYTTRGSGCESNTVGVGAFLGIKSWSANYNSQIS</sequence>
<evidence type="ECO:0000313" key="1">
    <source>
        <dbReference type="EMBL" id="QRC97078.1"/>
    </source>
</evidence>
<reference evidence="2" key="1">
    <citation type="journal article" date="2021" name="BMC Genomics">
        <title>Chromosome-level genome assembly and manually-curated proteome of model necrotroph Parastagonospora nodorum Sn15 reveals a genome-wide trove of candidate effector homologs, and redundancy of virulence-related functions within an accessory chromosome.</title>
        <authorList>
            <person name="Bertazzoni S."/>
            <person name="Jones D.A.B."/>
            <person name="Phan H.T."/>
            <person name="Tan K.-C."/>
            <person name="Hane J.K."/>
        </authorList>
    </citation>
    <scope>NUCLEOTIDE SEQUENCE [LARGE SCALE GENOMIC DNA]</scope>
    <source>
        <strain evidence="2">SN15 / ATCC MYA-4574 / FGSC 10173)</strain>
    </source>
</reference>
<organism evidence="1 2">
    <name type="scientific">Phaeosphaeria nodorum (strain SN15 / ATCC MYA-4574 / FGSC 10173)</name>
    <name type="common">Glume blotch fungus</name>
    <name type="synonym">Parastagonospora nodorum</name>
    <dbReference type="NCBI Taxonomy" id="321614"/>
    <lineage>
        <taxon>Eukaryota</taxon>
        <taxon>Fungi</taxon>
        <taxon>Dikarya</taxon>
        <taxon>Ascomycota</taxon>
        <taxon>Pezizomycotina</taxon>
        <taxon>Dothideomycetes</taxon>
        <taxon>Pleosporomycetidae</taxon>
        <taxon>Pleosporales</taxon>
        <taxon>Pleosporineae</taxon>
        <taxon>Phaeosphaeriaceae</taxon>
        <taxon>Parastagonospora</taxon>
    </lineage>
</organism>
<name>A0A7U2I053_PHANO</name>
<proteinExistence type="predicted"/>
<accession>A0A7U2I053</accession>